<organism evidence="1">
    <name type="scientific">Paenibacillus sp. AN1007</name>
    <dbReference type="NCBI Taxonomy" id="3151385"/>
    <lineage>
        <taxon>Bacteria</taxon>
        <taxon>Bacillati</taxon>
        <taxon>Bacillota</taxon>
        <taxon>Bacilli</taxon>
        <taxon>Bacillales</taxon>
        <taxon>Paenibacillaceae</taxon>
        <taxon>Paenibacillus</taxon>
    </lineage>
</organism>
<dbReference type="EMBL" id="CP159992">
    <property type="protein sequence ID" value="XCP97784.1"/>
    <property type="molecule type" value="Genomic_DNA"/>
</dbReference>
<accession>A0AAU8NMQ4</accession>
<gene>
    <name evidence="1" type="ORF">ABXS70_14265</name>
</gene>
<keyword evidence="1" id="KW-0547">Nucleotide-binding</keyword>
<keyword evidence="1" id="KW-0378">Hydrolase</keyword>
<proteinExistence type="predicted"/>
<reference evidence="1" key="1">
    <citation type="submission" date="2024-05" db="EMBL/GenBank/DDBJ databases">
        <title>Draft genome assemblies of 36 bacteria isolated from hibernating arctic ground squirrels.</title>
        <authorList>
            <person name="McKee H."/>
            <person name="Mullen L."/>
            <person name="Drown D.M."/>
            <person name="Duddleston K.N."/>
        </authorList>
    </citation>
    <scope>NUCLEOTIDE SEQUENCE</scope>
    <source>
        <strain evidence="1">AN1007</strain>
    </source>
</reference>
<sequence length="178" mass="20077">MPEQEEIYPNCPVKIRVVEVGGLTPSELQIKLRQCSIQINEYGKTLLGSEEFITSHTKKRLVTVELAVKHLGFREGAATLPLFQRADDLGLRLCPLELGPYLGMQYWHQFEVNAAAASKGNQAPPGAVTIASQPISEDDYFPEGFYLRRINDELWLRGYAADDLHVWNPDDRFIFGKA</sequence>
<evidence type="ECO:0000313" key="1">
    <source>
        <dbReference type="EMBL" id="XCP97784.1"/>
    </source>
</evidence>
<name>A0AAU8NMQ4_9BACL</name>
<dbReference type="GO" id="GO:0004386">
    <property type="term" value="F:helicase activity"/>
    <property type="evidence" value="ECO:0007669"/>
    <property type="project" value="UniProtKB-KW"/>
</dbReference>
<dbReference type="RefSeq" id="WP_342555610.1">
    <property type="nucleotide sequence ID" value="NZ_CP159992.1"/>
</dbReference>
<keyword evidence="1" id="KW-0067">ATP-binding</keyword>
<keyword evidence="1" id="KW-0347">Helicase</keyword>
<dbReference type="AlphaFoldDB" id="A0AAU8NMQ4"/>
<protein>
    <submittedName>
        <fullName evidence="1">Helicase</fullName>
    </submittedName>
</protein>